<sequence length="476" mass="52659">MWKIIQHQQKEIEELKAKVYENAALKQEVKSAQDVPQGDAKSQTQAVATPVNAADANASAKQQTVPATKAAKSEAERKTDILASEVEKLKSKLIIPDKREYKSEYGLGPAASQVYRVNRGLSIGGYGEAFYTDYTANKGDLKNTVDLTRAVLYVGYKFNDWIVLNNEFEWEHASSGTGTEAKGEVSAEFSTLDFFLHKNANIRAGLMLMPVGFINEIHEPVTFHGNRRPDVETIIIPSTWAELGFGLFGEVIPDLQYRMYAVNGMNAKGYSSAGIAEGKQEGSHALAEDLAFVGRVDFRPKYAPGLTLGTSSYVGDAGQGQWYMGKKANVLTQIYEGHVQWHWRGLEMRALGALGYIGNAGLVSAQNLAINPTAKDAVVGSRNYGWYTEAAYDVMPWLLQDSTQYLAPFFRYERYNTLAAVPEGFVGDKTWDRWIYQAGLTYKPIPNISIKADYRNIHSAGGGLPHEFNLGLGFIY</sequence>
<comment type="caution">
    <text evidence="2">The sequence shown here is derived from an EMBL/GenBank/DDBJ whole genome shotgun (WGS) entry which is preliminary data.</text>
</comment>
<gene>
    <name evidence="2" type="ORF">DM484_17635</name>
</gene>
<dbReference type="EMBL" id="QJPH01000370">
    <property type="protein sequence ID" value="PZN75966.1"/>
    <property type="molecule type" value="Genomic_DNA"/>
</dbReference>
<proteinExistence type="predicted"/>
<dbReference type="Proteomes" id="UP000249396">
    <property type="component" value="Unassembled WGS sequence"/>
</dbReference>
<evidence type="ECO:0000313" key="3">
    <source>
        <dbReference type="Proteomes" id="UP000249396"/>
    </source>
</evidence>
<dbReference type="SUPFAM" id="SSF56935">
    <property type="entry name" value="Porins"/>
    <property type="match status" value="1"/>
</dbReference>
<evidence type="ECO:0000313" key="2">
    <source>
        <dbReference type="EMBL" id="PZN75966.1"/>
    </source>
</evidence>
<accession>A0A2W4QYC6</accession>
<dbReference type="InterPro" id="IPR023614">
    <property type="entry name" value="Porin_dom_sf"/>
</dbReference>
<evidence type="ECO:0000256" key="1">
    <source>
        <dbReference type="SAM" id="MobiDB-lite"/>
    </source>
</evidence>
<reference evidence="2 3" key="1">
    <citation type="journal article" date="2018" name="Aquat. Microb. Ecol.">
        <title>Gammaproteobacterial methanotrophs dominate.</title>
        <authorList>
            <person name="Rissanen A.J."/>
            <person name="Saarenheimo J."/>
            <person name="Tiirola M."/>
            <person name="Peura S."/>
            <person name="Aalto S.L."/>
            <person name="Karvinen A."/>
            <person name="Nykanen H."/>
        </authorList>
    </citation>
    <scope>NUCLEOTIDE SEQUENCE [LARGE SCALE GENOMIC DNA]</scope>
    <source>
        <strain evidence="2">AMbin10</strain>
    </source>
</reference>
<organism evidence="2 3">
    <name type="scientific">Candidatus Methylumidiphilus alinenensis</name>
    <dbReference type="NCBI Taxonomy" id="2202197"/>
    <lineage>
        <taxon>Bacteria</taxon>
        <taxon>Pseudomonadati</taxon>
        <taxon>Pseudomonadota</taxon>
        <taxon>Gammaproteobacteria</taxon>
        <taxon>Methylococcales</taxon>
        <taxon>Candidatus Methylumidiphilus</taxon>
    </lineage>
</organism>
<feature type="region of interest" description="Disordered" evidence="1">
    <location>
        <begin position="28"/>
        <end position="72"/>
    </location>
</feature>
<name>A0A2W4QYC6_9GAMM</name>
<dbReference type="Gene3D" id="2.40.160.10">
    <property type="entry name" value="Porin"/>
    <property type="match status" value="1"/>
</dbReference>
<protein>
    <submittedName>
        <fullName evidence="2">Uncharacterized protein</fullName>
    </submittedName>
</protein>
<dbReference type="AlphaFoldDB" id="A0A2W4QYC6"/>